<reference evidence="5" key="1">
    <citation type="journal article" date="2023" name="Genome Biol. Evol.">
        <title>First Whole Genome Sequence and Flow Cytometry Genome Size Data for the Lichen-Forming Fungus Ramalina farinacea (Ascomycota).</title>
        <authorList>
            <person name="Llewellyn T."/>
            <person name="Mian S."/>
            <person name="Hill R."/>
            <person name="Leitch I.J."/>
            <person name="Gaya E."/>
        </authorList>
    </citation>
    <scope>NUCLEOTIDE SEQUENCE</scope>
    <source>
        <strain evidence="5">LIQ254RAFAR</strain>
    </source>
</reference>
<evidence type="ECO:0000259" key="4">
    <source>
        <dbReference type="Pfam" id="PF08614"/>
    </source>
</evidence>
<evidence type="ECO:0000256" key="1">
    <source>
        <dbReference type="ARBA" id="ARBA00005331"/>
    </source>
</evidence>
<sequence>MPSWLDEYLAGLQERDRHEKANEGLYQSYAKLADKNASLQSRISAEPQVASPNPHASPTPQDRKVSQSHKKAAPPLISATPNETLVQIRQDLAEAQRSRGVLEGRLQSVTEELRKLRIQSSLDTKGIQELGKEKDMLVRRVKDRDEEIKGKAKLLEDVHDETVSLTLQLNMADERVRKVEGENKELVERWMKRMGEEAEEMNEKSKFS</sequence>
<organism evidence="5 6">
    <name type="scientific">Ramalina farinacea</name>
    <dbReference type="NCBI Taxonomy" id="258253"/>
    <lineage>
        <taxon>Eukaryota</taxon>
        <taxon>Fungi</taxon>
        <taxon>Dikarya</taxon>
        <taxon>Ascomycota</taxon>
        <taxon>Pezizomycotina</taxon>
        <taxon>Lecanoromycetes</taxon>
        <taxon>OSLEUM clade</taxon>
        <taxon>Lecanoromycetidae</taxon>
        <taxon>Lecanorales</taxon>
        <taxon>Lecanorineae</taxon>
        <taxon>Ramalinaceae</taxon>
        <taxon>Ramalina</taxon>
    </lineage>
</organism>
<evidence type="ECO:0000256" key="3">
    <source>
        <dbReference type="SAM" id="MobiDB-lite"/>
    </source>
</evidence>
<feature type="compositionally biased region" description="Polar residues" evidence="3">
    <location>
        <begin position="50"/>
        <end position="60"/>
    </location>
</feature>
<name>A0AA43QS78_9LECA</name>
<comment type="similarity">
    <text evidence="1">Belongs to the ATG16 family.</text>
</comment>
<dbReference type="CDD" id="cd22887">
    <property type="entry name" value="Atg16_CCD"/>
    <property type="match status" value="1"/>
</dbReference>
<keyword evidence="2" id="KW-0175">Coiled coil</keyword>
<evidence type="ECO:0000313" key="5">
    <source>
        <dbReference type="EMBL" id="MDI1489425.1"/>
    </source>
</evidence>
<protein>
    <submittedName>
        <fullName evidence="5">Autophagy protein 16, interacts with Atg12p-Atg5p</fullName>
    </submittedName>
</protein>
<feature type="domain" description="Autophagy-related protein 16" evidence="4">
    <location>
        <begin position="7"/>
        <end position="202"/>
    </location>
</feature>
<feature type="coiled-coil region" evidence="2">
    <location>
        <begin position="92"/>
        <end position="119"/>
    </location>
</feature>
<gene>
    <name evidence="5" type="primary">ATG16</name>
    <name evidence="5" type="ORF">OHK93_008703</name>
</gene>
<dbReference type="Proteomes" id="UP001161017">
    <property type="component" value="Unassembled WGS sequence"/>
</dbReference>
<keyword evidence="6" id="KW-1185">Reference proteome</keyword>
<proteinExistence type="inferred from homology"/>
<dbReference type="InterPro" id="IPR013923">
    <property type="entry name" value="Autophagy-rel_prot_16_dom"/>
</dbReference>
<evidence type="ECO:0000256" key="2">
    <source>
        <dbReference type="SAM" id="Coils"/>
    </source>
</evidence>
<dbReference type="EMBL" id="JAPUFD010000009">
    <property type="protein sequence ID" value="MDI1489425.1"/>
    <property type="molecule type" value="Genomic_DNA"/>
</dbReference>
<feature type="region of interest" description="Disordered" evidence="3">
    <location>
        <begin position="37"/>
        <end position="82"/>
    </location>
</feature>
<comment type="caution">
    <text evidence="5">The sequence shown here is derived from an EMBL/GenBank/DDBJ whole genome shotgun (WGS) entry which is preliminary data.</text>
</comment>
<evidence type="ECO:0000313" key="6">
    <source>
        <dbReference type="Proteomes" id="UP001161017"/>
    </source>
</evidence>
<dbReference type="AlphaFoldDB" id="A0AA43QS78"/>
<accession>A0AA43QS78</accession>
<dbReference type="Pfam" id="PF08614">
    <property type="entry name" value="ATG16"/>
    <property type="match status" value="1"/>
</dbReference>
<dbReference type="Gene3D" id="1.20.5.170">
    <property type="match status" value="1"/>
</dbReference>